<name>D2EFX8_PARA4</name>
<evidence type="ECO:0000313" key="1">
    <source>
        <dbReference type="EMBL" id="EEZ92718.1"/>
    </source>
</evidence>
<reference evidence="1 2" key="1">
    <citation type="journal article" date="2010" name="Proc. Natl. Acad. Sci. U.S.A.">
        <title>Enigmatic, ultrasmall, uncultivated Archaea.</title>
        <authorList>
            <person name="Baker B.J."/>
            <person name="Comolli L.R."/>
            <person name="Dick G.J."/>
            <person name="Hauser L.J."/>
            <person name="Hyatt D."/>
            <person name="Dill B.D."/>
            <person name="Land M.L."/>
            <person name="Verberkmoes N.C."/>
            <person name="Hettich R.L."/>
            <person name="Banfield J.F."/>
        </authorList>
    </citation>
    <scope>NUCLEOTIDE SEQUENCE [LARGE SCALE GENOMIC DNA]</scope>
</reference>
<dbReference type="AlphaFoldDB" id="D2EFX8"/>
<gene>
    <name evidence="1" type="ORF">BJBARM4_0659</name>
</gene>
<proteinExistence type="predicted"/>
<organism evidence="1 2">
    <name type="scientific">Candidatus Parvarchaeum acidiphilum ARMAN-4</name>
    <dbReference type="NCBI Taxonomy" id="662760"/>
    <lineage>
        <taxon>Archaea</taxon>
        <taxon>Candidatus Parvarchaeota</taxon>
        <taxon>Candidatus Parvarchaeum</taxon>
    </lineage>
</organism>
<dbReference type="Proteomes" id="UP000009375">
    <property type="component" value="Unassembled WGS sequence"/>
</dbReference>
<accession>D2EFX8</accession>
<protein>
    <submittedName>
        <fullName evidence="1">Uncharacterized protein</fullName>
    </submittedName>
</protein>
<dbReference type="EMBL" id="GG730050">
    <property type="protein sequence ID" value="EEZ92718.1"/>
    <property type="molecule type" value="Genomic_DNA"/>
</dbReference>
<evidence type="ECO:0000313" key="2">
    <source>
        <dbReference type="Proteomes" id="UP000009375"/>
    </source>
</evidence>
<sequence>MEEWYKHHKSKAVKEVKFNGYEVKYTRKEEHEDTQPRNEKLPVNIDKEQLKITKDGEKIKVRKKDKLAIIDAIKQDNVDQVDQILKTLKS</sequence>